<dbReference type="Gene3D" id="1.25.40.10">
    <property type="entry name" value="Tetratricopeptide repeat domain"/>
    <property type="match status" value="3"/>
</dbReference>
<dbReference type="InterPro" id="IPR002885">
    <property type="entry name" value="PPR_rpt"/>
</dbReference>
<name>A0AAN8UPV1_9MAGN</name>
<gene>
    <name evidence="5" type="ORF">RJ641_021178</name>
</gene>
<reference evidence="5 6" key="1">
    <citation type="submission" date="2023-12" db="EMBL/GenBank/DDBJ databases">
        <title>A high-quality genome assembly for Dillenia turbinata (Dilleniales).</title>
        <authorList>
            <person name="Chanderbali A."/>
        </authorList>
    </citation>
    <scope>NUCLEOTIDE SEQUENCE [LARGE SCALE GENOMIC DNA]</scope>
    <source>
        <strain evidence="5">LSX21</strain>
        <tissue evidence="5">Leaf</tissue>
    </source>
</reference>
<keyword evidence="6" id="KW-1185">Reference proteome</keyword>
<feature type="repeat" description="PPR" evidence="3">
    <location>
        <begin position="155"/>
        <end position="189"/>
    </location>
</feature>
<evidence type="ECO:0000256" key="4">
    <source>
        <dbReference type="SAM" id="SignalP"/>
    </source>
</evidence>
<evidence type="ECO:0000256" key="3">
    <source>
        <dbReference type="PROSITE-ProRule" id="PRU00708"/>
    </source>
</evidence>
<proteinExistence type="inferred from homology"/>
<dbReference type="PANTHER" id="PTHR47933">
    <property type="entry name" value="PENTATRICOPEPTIDE REPEAT-CONTAINING PROTEIN 1, MITOCHONDRIAL"/>
    <property type="match status" value="1"/>
</dbReference>
<dbReference type="SUPFAM" id="SSF81901">
    <property type="entry name" value="HCP-like"/>
    <property type="match status" value="1"/>
</dbReference>
<comment type="similarity">
    <text evidence="1">Belongs to the PPR family. P subfamily.</text>
</comment>
<feature type="repeat" description="PPR" evidence="3">
    <location>
        <begin position="225"/>
        <end position="259"/>
    </location>
</feature>
<keyword evidence="2" id="KW-0677">Repeat</keyword>
<feature type="repeat" description="PPR" evidence="3">
    <location>
        <begin position="266"/>
        <end position="300"/>
    </location>
</feature>
<dbReference type="GO" id="GO:0003729">
    <property type="term" value="F:mRNA binding"/>
    <property type="evidence" value="ECO:0007669"/>
    <property type="project" value="TreeGrafter"/>
</dbReference>
<comment type="caution">
    <text evidence="5">The sequence shown here is derived from an EMBL/GenBank/DDBJ whole genome shotgun (WGS) entry which is preliminary data.</text>
</comment>
<evidence type="ECO:0000256" key="1">
    <source>
        <dbReference type="ARBA" id="ARBA00007626"/>
    </source>
</evidence>
<dbReference type="PROSITE" id="PS51375">
    <property type="entry name" value="PPR"/>
    <property type="match status" value="7"/>
</dbReference>
<dbReference type="NCBIfam" id="TIGR00756">
    <property type="entry name" value="PPR"/>
    <property type="match status" value="7"/>
</dbReference>
<dbReference type="Pfam" id="PF13041">
    <property type="entry name" value="PPR_2"/>
    <property type="match status" value="4"/>
</dbReference>
<evidence type="ECO:0000256" key="2">
    <source>
        <dbReference type="ARBA" id="ARBA00022737"/>
    </source>
</evidence>
<feature type="repeat" description="PPR" evidence="3">
    <location>
        <begin position="120"/>
        <end position="154"/>
    </location>
</feature>
<feature type="repeat" description="PPR" evidence="3">
    <location>
        <begin position="190"/>
        <end position="224"/>
    </location>
</feature>
<dbReference type="Proteomes" id="UP001370490">
    <property type="component" value="Unassembled WGS sequence"/>
</dbReference>
<evidence type="ECO:0000313" key="5">
    <source>
        <dbReference type="EMBL" id="KAK6913857.1"/>
    </source>
</evidence>
<organism evidence="5 6">
    <name type="scientific">Dillenia turbinata</name>
    <dbReference type="NCBI Taxonomy" id="194707"/>
    <lineage>
        <taxon>Eukaryota</taxon>
        <taxon>Viridiplantae</taxon>
        <taxon>Streptophyta</taxon>
        <taxon>Embryophyta</taxon>
        <taxon>Tracheophyta</taxon>
        <taxon>Spermatophyta</taxon>
        <taxon>Magnoliopsida</taxon>
        <taxon>eudicotyledons</taxon>
        <taxon>Gunneridae</taxon>
        <taxon>Pentapetalae</taxon>
        <taxon>Dilleniales</taxon>
        <taxon>Dilleniaceae</taxon>
        <taxon>Dillenia</taxon>
    </lineage>
</organism>
<accession>A0AAN8UPV1</accession>
<dbReference type="PANTHER" id="PTHR47933:SF45">
    <property type="entry name" value="PENTACOTRIPEPTIDE-REPEAT REGION OF PRORP DOMAIN-CONTAINING PROTEIN"/>
    <property type="match status" value="1"/>
</dbReference>
<sequence>MPLSGFLLVSILSLIVIHLESFVQCLCENGSIDDAIDDLWKMLGDIVCPSFVTWNWVLLGLLKVGRNDALFGLYGEMMEFGIVGDEETVEYLIRGFCSSGNPKKGYEILRQVIDNGVVPRNIAFNKLISAYCGNGYFFKVLNFLHMMIAKNLSPDEYTYQEVIYGLFKNRKNQEAWTVFNTLKDRGYAPDIVMYSTMIDGLCKMKWFGEARKLWSEMIWKGFRPNEYTYNALIRGYCTIGNLKEAKMLYEEMCDRGYGQNTGIAHDAVTYDTLIQGLCDRGKLTESRNLLGKLVEFGLQLTASSYISLIKKLCRVGQLDKAKLLWTEMRTRGIEPPDSVMNDVRVQPDVALRFVLDSALVCKKLALLRVLEAFPLSSPCHKGIVKTGESLEEGLQWAINNAEELRETVGVFFRVLSYRGMTIAGRNCEDSVPTITHFLFKVPSWEVRMPCQMNPSSPTVLNVDISVIRLAALGHLARFETKQGSGSETERLEVGFDSEVVAKLM</sequence>
<dbReference type="InterPro" id="IPR051240">
    <property type="entry name" value="Mito_RNA-Proc/Resp"/>
</dbReference>
<feature type="signal peptide" evidence="4">
    <location>
        <begin position="1"/>
        <end position="27"/>
    </location>
</feature>
<protein>
    <submittedName>
        <fullName evidence="5">Pentatricopeptide repeat</fullName>
    </submittedName>
</protein>
<feature type="repeat" description="PPR" evidence="3">
    <location>
        <begin position="301"/>
        <end position="335"/>
    </location>
</feature>
<dbReference type="AlphaFoldDB" id="A0AAN8UPV1"/>
<feature type="repeat" description="PPR" evidence="3">
    <location>
        <begin position="85"/>
        <end position="119"/>
    </location>
</feature>
<evidence type="ECO:0000313" key="6">
    <source>
        <dbReference type="Proteomes" id="UP001370490"/>
    </source>
</evidence>
<dbReference type="InterPro" id="IPR011990">
    <property type="entry name" value="TPR-like_helical_dom_sf"/>
</dbReference>
<keyword evidence="4" id="KW-0732">Signal</keyword>
<dbReference type="EMBL" id="JBAMMX010000026">
    <property type="protein sequence ID" value="KAK6913857.1"/>
    <property type="molecule type" value="Genomic_DNA"/>
</dbReference>
<feature type="chain" id="PRO_5042834834" evidence="4">
    <location>
        <begin position="28"/>
        <end position="504"/>
    </location>
</feature>